<dbReference type="SUPFAM" id="SSF52540">
    <property type="entry name" value="P-loop containing nucleoside triphosphate hydrolases"/>
    <property type="match status" value="1"/>
</dbReference>
<keyword evidence="4" id="KW-0804">Transcription</keyword>
<dbReference type="AlphaFoldDB" id="A0AAU7M5D2"/>
<evidence type="ECO:0000259" key="6">
    <source>
        <dbReference type="PROSITE" id="PS51755"/>
    </source>
</evidence>
<evidence type="ECO:0000256" key="3">
    <source>
        <dbReference type="ARBA" id="ARBA00023125"/>
    </source>
</evidence>
<reference evidence="8" key="2">
    <citation type="submission" date="2024-06" db="EMBL/GenBank/DDBJ databases">
        <title>Micromonospora mangrovi CCTCC AA 2012012 genome sequences.</title>
        <authorList>
            <person name="Gao J."/>
        </authorList>
    </citation>
    <scope>NUCLEOTIDE SEQUENCE</scope>
    <source>
        <strain evidence="8">CCTCC AA 2012012</strain>
    </source>
</reference>
<dbReference type="SMART" id="SM00862">
    <property type="entry name" value="Trans_reg_C"/>
    <property type="match status" value="1"/>
</dbReference>
<dbReference type="Pfam" id="PF00931">
    <property type="entry name" value="NB-ARC"/>
    <property type="match status" value="1"/>
</dbReference>
<dbReference type="PANTHER" id="PTHR35807:SF1">
    <property type="entry name" value="TRANSCRIPTIONAL REGULATOR REDD"/>
    <property type="match status" value="1"/>
</dbReference>
<dbReference type="GO" id="GO:0003677">
    <property type="term" value="F:DNA binding"/>
    <property type="evidence" value="ECO:0007669"/>
    <property type="project" value="UniProtKB-UniRule"/>
</dbReference>
<evidence type="ECO:0000256" key="2">
    <source>
        <dbReference type="ARBA" id="ARBA00023015"/>
    </source>
</evidence>
<gene>
    <name evidence="8" type="ORF">ABUL08_19880</name>
    <name evidence="7" type="ORF">VK199_19810</name>
</gene>
<dbReference type="PRINTS" id="PR00364">
    <property type="entry name" value="DISEASERSIST"/>
</dbReference>
<dbReference type="Pfam" id="PF00486">
    <property type="entry name" value="Trans_reg_C"/>
    <property type="match status" value="1"/>
</dbReference>
<evidence type="ECO:0000313" key="8">
    <source>
        <dbReference type="EMBL" id="XCH72570.1"/>
    </source>
</evidence>
<dbReference type="InterPro" id="IPR011990">
    <property type="entry name" value="TPR-like_helical_dom_sf"/>
</dbReference>
<dbReference type="Gene3D" id="1.25.40.10">
    <property type="entry name" value="Tetratricopeptide repeat domain"/>
    <property type="match status" value="1"/>
</dbReference>
<dbReference type="InterPro" id="IPR027417">
    <property type="entry name" value="P-loop_NTPase"/>
</dbReference>
<dbReference type="InterPro" id="IPR002182">
    <property type="entry name" value="NB-ARC"/>
</dbReference>
<accession>A0AAU7M5D2</accession>
<dbReference type="SUPFAM" id="SSF46894">
    <property type="entry name" value="C-terminal effector domain of the bipartite response regulators"/>
    <property type="match status" value="1"/>
</dbReference>
<dbReference type="SUPFAM" id="SSF48452">
    <property type="entry name" value="TPR-like"/>
    <property type="match status" value="1"/>
</dbReference>
<dbReference type="Pfam" id="PF03704">
    <property type="entry name" value="BTAD"/>
    <property type="match status" value="1"/>
</dbReference>
<dbReference type="Gene3D" id="1.10.10.10">
    <property type="entry name" value="Winged helix-like DNA-binding domain superfamily/Winged helix DNA-binding domain"/>
    <property type="match status" value="1"/>
</dbReference>
<dbReference type="InterPro" id="IPR001867">
    <property type="entry name" value="OmpR/PhoB-type_DNA-bd"/>
</dbReference>
<evidence type="ECO:0000256" key="4">
    <source>
        <dbReference type="ARBA" id="ARBA00023163"/>
    </source>
</evidence>
<dbReference type="InterPro" id="IPR016032">
    <property type="entry name" value="Sig_transdc_resp-reg_C-effctor"/>
</dbReference>
<keyword evidence="3 5" id="KW-0238">DNA-binding</keyword>
<dbReference type="InterPro" id="IPR005158">
    <property type="entry name" value="BTAD"/>
</dbReference>
<protein>
    <submittedName>
        <fullName evidence="7">BTAD domain-containing putative transcriptional regulator</fullName>
    </submittedName>
</protein>
<sequence length="676" mass="73929">MGQDGGEVIKIELLGSLRVWRKRDLTPSAPKLRRVLAALVLNANLMVSVEQLAEELWENSPPASAQTTMQTYIYQLRRRLGLAEEQSRPAHLDAADASAAPVLLTRVGGYELRLGDSAWVDVHEFDRAVSRGRAQLDSGRLEEAVETLGAGLALWRGPALVDITVGRQLSVWVTELEERRKTTMERRFGALLQMGRHHAIVDELAGVVATFPTHEGFARQLMLALHRSGRRAEGLDVFRKLRGRLVEELGVEPSAALHRLHQGILTDDPKLYALPHGTGTEHAPAVVRPRPAPVAATTRSMTAPAQLPAGIPDFVGREQELSQVERVLTASRPSDYGARIVEVHGPFGIGKTTFAVRAAHRVREHFPDGQLFVDASGLTSGDVRMADVLTATLRSCGLPRETLPESVADLSRTLRSWTGDRRVLLVIDDVLSAELLKPLLPGSSGCAVVCTNRYRHEGLPGAYRVTLPTPTMDEGLRLFAGIAGSWRIEDEGEVVEELLTMCELLPLVVRGVASRLSTRPGWSAGRLRDRLRVDESMFLDLAAGPVNLVGSIALSYRNLPDAHRRVLQMMATALPAGRTPRGVADEIGETPEAAEIILEHLVDMNLAVEMPAANQPSHRPLTSLPQYRYRLPRLIALALRSIIRAEESGLYSAAVPLPSAPQFHWSPFSLSAVHPA</sequence>
<keyword evidence="2" id="KW-0805">Transcription regulation</keyword>
<evidence type="ECO:0000313" key="7">
    <source>
        <dbReference type="EMBL" id="XBP91872.1"/>
    </source>
</evidence>
<reference evidence="7" key="1">
    <citation type="submission" date="2024-01" db="EMBL/GenBank/DDBJ databases">
        <title>The genome sequence of Micromonospora mangrovi CCTCC AA 2012012.</title>
        <authorList>
            <person name="Gao J."/>
        </authorList>
    </citation>
    <scope>NUCLEOTIDE SEQUENCE</scope>
    <source>
        <strain evidence="7">CCTCC AA 2012012</strain>
    </source>
</reference>
<dbReference type="GO" id="GO:0000160">
    <property type="term" value="P:phosphorelay signal transduction system"/>
    <property type="evidence" value="ECO:0007669"/>
    <property type="project" value="InterPro"/>
</dbReference>
<dbReference type="EMBL" id="CP157762">
    <property type="protein sequence ID" value="XBP91872.1"/>
    <property type="molecule type" value="Genomic_DNA"/>
</dbReference>
<dbReference type="InterPro" id="IPR036388">
    <property type="entry name" value="WH-like_DNA-bd_sf"/>
</dbReference>
<comment type="similarity">
    <text evidence="1">Belongs to the AfsR/DnrI/RedD regulatory family.</text>
</comment>
<dbReference type="RefSeq" id="WP_350931427.1">
    <property type="nucleotide sequence ID" value="NZ_CP157762.1"/>
</dbReference>
<evidence type="ECO:0000256" key="1">
    <source>
        <dbReference type="ARBA" id="ARBA00005820"/>
    </source>
</evidence>
<dbReference type="Gene3D" id="3.40.50.300">
    <property type="entry name" value="P-loop containing nucleotide triphosphate hydrolases"/>
    <property type="match status" value="1"/>
</dbReference>
<feature type="domain" description="OmpR/PhoB-type" evidence="6">
    <location>
        <begin position="1"/>
        <end position="114"/>
    </location>
</feature>
<dbReference type="PROSITE" id="PS51755">
    <property type="entry name" value="OMPR_PHOB"/>
    <property type="match status" value="1"/>
</dbReference>
<dbReference type="GO" id="GO:0006355">
    <property type="term" value="P:regulation of DNA-templated transcription"/>
    <property type="evidence" value="ECO:0007669"/>
    <property type="project" value="InterPro"/>
</dbReference>
<dbReference type="CDD" id="cd15831">
    <property type="entry name" value="BTAD"/>
    <property type="match status" value="1"/>
</dbReference>
<evidence type="ECO:0000256" key="5">
    <source>
        <dbReference type="PROSITE-ProRule" id="PRU01091"/>
    </source>
</evidence>
<organism evidence="7">
    <name type="scientific">Micromonospora sp. CCTCC AA 2012012</name>
    <dbReference type="NCBI Taxonomy" id="3111921"/>
    <lineage>
        <taxon>Bacteria</taxon>
        <taxon>Bacillati</taxon>
        <taxon>Actinomycetota</taxon>
        <taxon>Actinomycetes</taxon>
        <taxon>Micromonosporales</taxon>
        <taxon>Micromonosporaceae</taxon>
        <taxon>Micromonospora</taxon>
    </lineage>
</organism>
<name>A0AAU7M5D2_9ACTN</name>
<dbReference type="InterPro" id="IPR051677">
    <property type="entry name" value="AfsR-DnrI-RedD_regulator"/>
</dbReference>
<proteinExistence type="inferred from homology"/>
<dbReference type="GO" id="GO:0043531">
    <property type="term" value="F:ADP binding"/>
    <property type="evidence" value="ECO:0007669"/>
    <property type="project" value="InterPro"/>
</dbReference>
<dbReference type="PANTHER" id="PTHR35807">
    <property type="entry name" value="TRANSCRIPTIONAL REGULATOR REDD-RELATED"/>
    <property type="match status" value="1"/>
</dbReference>
<feature type="DNA-binding region" description="OmpR/PhoB-type" evidence="5">
    <location>
        <begin position="1"/>
        <end position="114"/>
    </location>
</feature>
<dbReference type="EMBL" id="CP159342">
    <property type="protein sequence ID" value="XCH72570.1"/>
    <property type="molecule type" value="Genomic_DNA"/>
</dbReference>
<dbReference type="SMART" id="SM01043">
    <property type="entry name" value="BTAD"/>
    <property type="match status" value="1"/>
</dbReference>